<keyword evidence="4" id="KW-1185">Reference proteome</keyword>
<evidence type="ECO:0000313" key="3">
    <source>
        <dbReference type="EMBL" id="KAK4501870.1"/>
    </source>
</evidence>
<evidence type="ECO:0000259" key="1">
    <source>
        <dbReference type="Pfam" id="PF06985"/>
    </source>
</evidence>
<dbReference type="PANTHER" id="PTHR10622:SF12">
    <property type="entry name" value="HET DOMAIN-CONTAINING PROTEIN"/>
    <property type="match status" value="1"/>
</dbReference>
<evidence type="ECO:0000313" key="4">
    <source>
        <dbReference type="Proteomes" id="UP001305779"/>
    </source>
</evidence>
<feature type="domain" description="DUF8212" evidence="2">
    <location>
        <begin position="252"/>
        <end position="275"/>
    </location>
</feature>
<feature type="domain" description="Heterokaryon incompatibility" evidence="1">
    <location>
        <begin position="22"/>
        <end position="130"/>
    </location>
</feature>
<protein>
    <recommendedName>
        <fullName evidence="5">Heterokaryon incompatibility domain-containing protein</fullName>
    </recommendedName>
</protein>
<evidence type="ECO:0008006" key="5">
    <source>
        <dbReference type="Google" id="ProtNLM"/>
    </source>
</evidence>
<sequence>MRLINVHTLEFGEFFEIEAPPYAILSHRWSTDEITYKDFLKGRNHNSEGFRKVSEFCAFIRDFCFCDDSEDDPQPVDWAWVDTCCIDKKSSAELSETINAMYRYYQEAHLCVVYLVDLECREGEDARDSLQQCSWFWRGWTLQELIAPPALMFCDPHWSVYGTMKDTSTMDDAILQRFPLIRSVGDLLADVSAITKIPQACLTGNKRHEAYTIAQRMSWAAHRSTTRTEDEAYCLLGIFEVNMPLIYGEGLRAFERLQEEIIKRTTDQSILAWTNPPTSSFLLAPRPRCFTDCGEVDLFPTLDASLWNMTNLGLEMHSDLLQPRDRTSNPHEYLLRLNCTRPNASGGRHRVLISLVPHLTVAEQQTLQLVKVATDVMYARAFDVVITGSPSGALQHTLGLGGCCVVTVYKRADGKRNQTMADKEVIESSAFDYNPATDFRYVTQKECDRARSRRCRSEYALGDVHAKIQARM</sequence>
<dbReference type="Pfam" id="PF26640">
    <property type="entry name" value="DUF8212"/>
    <property type="match status" value="1"/>
</dbReference>
<dbReference type="Pfam" id="PF06985">
    <property type="entry name" value="HET"/>
    <property type="match status" value="1"/>
</dbReference>
<dbReference type="Proteomes" id="UP001305779">
    <property type="component" value="Unassembled WGS sequence"/>
</dbReference>
<evidence type="ECO:0000259" key="2">
    <source>
        <dbReference type="Pfam" id="PF26640"/>
    </source>
</evidence>
<gene>
    <name evidence="3" type="ORF">PRZ48_007679</name>
</gene>
<organism evidence="3 4">
    <name type="scientific">Zasmidium cellare</name>
    <name type="common">Wine cellar mold</name>
    <name type="synonym">Racodium cellare</name>
    <dbReference type="NCBI Taxonomy" id="395010"/>
    <lineage>
        <taxon>Eukaryota</taxon>
        <taxon>Fungi</taxon>
        <taxon>Dikarya</taxon>
        <taxon>Ascomycota</taxon>
        <taxon>Pezizomycotina</taxon>
        <taxon>Dothideomycetes</taxon>
        <taxon>Dothideomycetidae</taxon>
        <taxon>Mycosphaerellales</taxon>
        <taxon>Mycosphaerellaceae</taxon>
        <taxon>Zasmidium</taxon>
    </lineage>
</organism>
<accession>A0ABR0EL29</accession>
<name>A0ABR0EL29_ZASCE</name>
<comment type="caution">
    <text evidence="3">The sequence shown here is derived from an EMBL/GenBank/DDBJ whole genome shotgun (WGS) entry which is preliminary data.</text>
</comment>
<dbReference type="EMBL" id="JAXOVC010000005">
    <property type="protein sequence ID" value="KAK4501870.1"/>
    <property type="molecule type" value="Genomic_DNA"/>
</dbReference>
<dbReference type="InterPro" id="IPR010730">
    <property type="entry name" value="HET"/>
</dbReference>
<dbReference type="InterPro" id="IPR058525">
    <property type="entry name" value="DUF8212"/>
</dbReference>
<reference evidence="3 4" key="1">
    <citation type="journal article" date="2023" name="G3 (Bethesda)">
        <title>A chromosome-level genome assembly of Zasmidium syzygii isolated from banana leaves.</title>
        <authorList>
            <person name="van Westerhoven A.C."/>
            <person name="Mehrabi R."/>
            <person name="Talebi R."/>
            <person name="Steentjes M.B.F."/>
            <person name="Corcolon B."/>
            <person name="Chong P.A."/>
            <person name="Kema G.H.J."/>
            <person name="Seidl M.F."/>
        </authorList>
    </citation>
    <scope>NUCLEOTIDE SEQUENCE [LARGE SCALE GENOMIC DNA]</scope>
    <source>
        <strain evidence="3 4">P124</strain>
    </source>
</reference>
<dbReference type="PANTHER" id="PTHR10622">
    <property type="entry name" value="HET DOMAIN-CONTAINING PROTEIN"/>
    <property type="match status" value="1"/>
</dbReference>
<proteinExistence type="predicted"/>